<name>A0A927FGR9_9BURK</name>
<sequence>MKMPLLVWGGFCLALMGADALAQAAPGLSVTRLAVQARAGVPDLQCSPAPARPVAPAPVDPDPQEPPDAQEVEAQLSVLQPEREAEPAGAARGAWPQARPGQPLRVAIWGDSHLAAGFFTSELVRLLPWSADQVATQFIGAHMNRPGVRMPWLRKGCIGPNWKHEPAYADAGAAAAPGPALVSLSSSREGASLAWDVRNVSGQADKPQLRLLYQQTSDPVQIAIAVDDGPEQVLALQGAPGPAALELVADAPMSVVRLRLLAGALRWQGMQWPVPESTRLQLDVFGYPGATVAAWQRARPDALASWWRDVGYDLVMLEFGTNEGNVQPFDAQAYAQTLRASVTAWRAQFPQAACVLIGPGDRGILVRRSQKAKPAGRSAKGQQIKPRKAAKPSKGQAAAAAKTGTDLLRFTRVHLEIARLQSQVAAEQGCRFWSMLDAMGGAGGAYRWVGQNPPLMARDLIHFTVPGYQRLAQRFAQDMGWQVERLWPDVR</sequence>
<accession>A0A927FGR9</accession>
<keyword evidence="2" id="KW-0732">Signal</keyword>
<dbReference type="EMBL" id="JACYFT010000001">
    <property type="protein sequence ID" value="MBD8050396.1"/>
    <property type="molecule type" value="Genomic_DNA"/>
</dbReference>
<evidence type="ECO:0000313" key="4">
    <source>
        <dbReference type="EMBL" id="MBD8050396.1"/>
    </source>
</evidence>
<dbReference type="Gene3D" id="2.60.120.1360">
    <property type="match status" value="1"/>
</dbReference>
<protein>
    <recommendedName>
        <fullName evidence="3">SGNH hydrolase-type esterase domain-containing protein</fullName>
    </recommendedName>
</protein>
<evidence type="ECO:0000259" key="3">
    <source>
        <dbReference type="Pfam" id="PF13472"/>
    </source>
</evidence>
<reference evidence="4 5" key="1">
    <citation type="submission" date="2020-09" db="EMBL/GenBank/DDBJ databases">
        <title>Genome seq and assembly of Limnohabitants sp.</title>
        <authorList>
            <person name="Chhetri G."/>
        </authorList>
    </citation>
    <scope>NUCLEOTIDE SEQUENCE [LARGE SCALE GENOMIC DNA]</scope>
    <source>
        <strain evidence="4 5">JUR4</strain>
    </source>
</reference>
<proteinExistence type="predicted"/>
<organism evidence="4 5">
    <name type="scientific">Limnohabitans radicicola</name>
    <dbReference type="NCBI Taxonomy" id="2771427"/>
    <lineage>
        <taxon>Bacteria</taxon>
        <taxon>Pseudomonadati</taxon>
        <taxon>Pseudomonadota</taxon>
        <taxon>Betaproteobacteria</taxon>
        <taxon>Burkholderiales</taxon>
        <taxon>Comamonadaceae</taxon>
        <taxon>Limnohabitans</taxon>
    </lineage>
</organism>
<dbReference type="RefSeq" id="WP_191818788.1">
    <property type="nucleotide sequence ID" value="NZ_JACYFT010000001.1"/>
</dbReference>
<feature type="chain" id="PRO_5037091015" description="SGNH hydrolase-type esterase domain-containing protein" evidence="2">
    <location>
        <begin position="25"/>
        <end position="491"/>
    </location>
</feature>
<dbReference type="InterPro" id="IPR036514">
    <property type="entry name" value="SGNH_hydro_sf"/>
</dbReference>
<feature type="compositionally biased region" description="Pro residues" evidence="1">
    <location>
        <begin position="50"/>
        <end position="61"/>
    </location>
</feature>
<dbReference type="GO" id="GO:0016788">
    <property type="term" value="F:hydrolase activity, acting on ester bonds"/>
    <property type="evidence" value="ECO:0007669"/>
    <property type="project" value="UniProtKB-ARBA"/>
</dbReference>
<feature type="region of interest" description="Disordered" evidence="1">
    <location>
        <begin position="368"/>
        <end position="398"/>
    </location>
</feature>
<evidence type="ECO:0000256" key="2">
    <source>
        <dbReference type="SAM" id="SignalP"/>
    </source>
</evidence>
<evidence type="ECO:0000256" key="1">
    <source>
        <dbReference type="SAM" id="MobiDB-lite"/>
    </source>
</evidence>
<dbReference type="Gene3D" id="3.40.50.1110">
    <property type="entry name" value="SGNH hydrolase"/>
    <property type="match status" value="1"/>
</dbReference>
<gene>
    <name evidence="4" type="ORF">IC609_07555</name>
</gene>
<comment type="caution">
    <text evidence="4">The sequence shown here is derived from an EMBL/GenBank/DDBJ whole genome shotgun (WGS) entry which is preliminary data.</text>
</comment>
<feature type="domain" description="SGNH hydrolase-type esterase" evidence="3">
    <location>
        <begin position="275"/>
        <end position="470"/>
    </location>
</feature>
<dbReference type="SUPFAM" id="SSF52266">
    <property type="entry name" value="SGNH hydrolase"/>
    <property type="match status" value="1"/>
</dbReference>
<dbReference type="Pfam" id="PF13472">
    <property type="entry name" value="Lipase_GDSL_2"/>
    <property type="match status" value="1"/>
</dbReference>
<dbReference type="InterPro" id="IPR013830">
    <property type="entry name" value="SGNH_hydro"/>
</dbReference>
<keyword evidence="5" id="KW-1185">Reference proteome</keyword>
<feature type="signal peptide" evidence="2">
    <location>
        <begin position="1"/>
        <end position="24"/>
    </location>
</feature>
<dbReference type="AlphaFoldDB" id="A0A927FGR9"/>
<feature type="region of interest" description="Disordered" evidence="1">
    <location>
        <begin position="45"/>
        <end position="69"/>
    </location>
</feature>
<evidence type="ECO:0000313" key="5">
    <source>
        <dbReference type="Proteomes" id="UP000647424"/>
    </source>
</evidence>
<dbReference type="Proteomes" id="UP000647424">
    <property type="component" value="Unassembled WGS sequence"/>
</dbReference>